<dbReference type="InterPro" id="IPR013249">
    <property type="entry name" value="RNA_pol_sigma70_r4_t2"/>
</dbReference>
<accession>A0ABW4CRI6</accession>
<dbReference type="SUPFAM" id="SSF88659">
    <property type="entry name" value="Sigma3 and sigma4 domains of RNA polymerase sigma factors"/>
    <property type="match status" value="1"/>
</dbReference>
<keyword evidence="8" id="KW-1185">Reference proteome</keyword>
<dbReference type="Gene3D" id="1.10.10.10">
    <property type="entry name" value="Winged helix-like DNA-binding domain superfamily/Winged helix DNA-binding domain"/>
    <property type="match status" value="1"/>
</dbReference>
<evidence type="ECO:0000256" key="5">
    <source>
        <dbReference type="ARBA" id="ARBA00023163"/>
    </source>
</evidence>
<dbReference type="CDD" id="cd06171">
    <property type="entry name" value="Sigma70_r4"/>
    <property type="match status" value="1"/>
</dbReference>
<dbReference type="InterPro" id="IPR014284">
    <property type="entry name" value="RNA_pol_sigma-70_dom"/>
</dbReference>
<evidence type="ECO:0000313" key="8">
    <source>
        <dbReference type="Proteomes" id="UP001597192"/>
    </source>
</evidence>
<dbReference type="Proteomes" id="UP001597192">
    <property type="component" value="Unassembled WGS sequence"/>
</dbReference>
<reference evidence="8" key="1">
    <citation type="journal article" date="2019" name="Int. J. Syst. Evol. Microbiol.">
        <title>The Global Catalogue of Microorganisms (GCM) 10K type strain sequencing project: providing services to taxonomists for standard genome sequencing and annotation.</title>
        <authorList>
            <consortium name="The Broad Institute Genomics Platform"/>
            <consortium name="The Broad Institute Genome Sequencing Center for Infectious Disease"/>
            <person name="Wu L."/>
            <person name="Ma J."/>
        </authorList>
    </citation>
    <scope>NUCLEOTIDE SEQUENCE [LARGE SCALE GENOMIC DNA]</scope>
    <source>
        <strain evidence="8">CCM 8947</strain>
    </source>
</reference>
<evidence type="ECO:0000256" key="2">
    <source>
        <dbReference type="ARBA" id="ARBA00023015"/>
    </source>
</evidence>
<protein>
    <submittedName>
        <fullName evidence="7">RNA polymerase sigma factor</fullName>
    </submittedName>
</protein>
<dbReference type="RefSeq" id="WP_125696495.1">
    <property type="nucleotide sequence ID" value="NZ_JBHTOG010000048.1"/>
</dbReference>
<dbReference type="InterPro" id="IPR013324">
    <property type="entry name" value="RNA_pol_sigma_r3/r4-like"/>
</dbReference>
<sequence>MSDDEALVAKLRAQDDSALDDLIDQYGDFIRMVILHHLTSDYQRGFSRDIENRVYYQVWSKGATFDPAKGSFKNWLSAVIKHCAIDYQRGLAGTLATMNLDEAVVEQAPPDDPIDYAWLFAPLSDVERQVFQLYFQKDHTPEEIARQLHMRRGAVYQHLSRGKKKIREGTHDVYFS</sequence>
<dbReference type="EMBL" id="JBHTOG010000048">
    <property type="protein sequence ID" value="MFD1432943.1"/>
    <property type="molecule type" value="Genomic_DNA"/>
</dbReference>
<dbReference type="InterPro" id="IPR013325">
    <property type="entry name" value="RNA_pol_sigma_r2"/>
</dbReference>
<organism evidence="7 8">
    <name type="scientific">Lacticaseibacillus yichunensis</name>
    <dbReference type="NCBI Taxonomy" id="2486015"/>
    <lineage>
        <taxon>Bacteria</taxon>
        <taxon>Bacillati</taxon>
        <taxon>Bacillota</taxon>
        <taxon>Bacilli</taxon>
        <taxon>Lactobacillales</taxon>
        <taxon>Lactobacillaceae</taxon>
        <taxon>Lacticaseibacillus</taxon>
    </lineage>
</organism>
<proteinExistence type="inferred from homology"/>
<evidence type="ECO:0000256" key="3">
    <source>
        <dbReference type="ARBA" id="ARBA00023082"/>
    </source>
</evidence>
<gene>
    <name evidence="7" type="ORF">ACFQ47_09720</name>
</gene>
<keyword evidence="4" id="KW-0238">DNA-binding</keyword>
<dbReference type="InterPro" id="IPR039425">
    <property type="entry name" value="RNA_pol_sigma-70-like"/>
</dbReference>
<dbReference type="Pfam" id="PF08281">
    <property type="entry name" value="Sigma70_r4_2"/>
    <property type="match status" value="1"/>
</dbReference>
<evidence type="ECO:0000256" key="4">
    <source>
        <dbReference type="ARBA" id="ARBA00023125"/>
    </source>
</evidence>
<evidence type="ECO:0000256" key="1">
    <source>
        <dbReference type="ARBA" id="ARBA00010641"/>
    </source>
</evidence>
<evidence type="ECO:0000259" key="6">
    <source>
        <dbReference type="Pfam" id="PF08281"/>
    </source>
</evidence>
<dbReference type="InterPro" id="IPR036388">
    <property type="entry name" value="WH-like_DNA-bd_sf"/>
</dbReference>
<keyword evidence="5" id="KW-0804">Transcription</keyword>
<comment type="similarity">
    <text evidence="1">Belongs to the sigma-70 factor family. ECF subfamily.</text>
</comment>
<comment type="caution">
    <text evidence="7">The sequence shown here is derived from an EMBL/GenBank/DDBJ whole genome shotgun (WGS) entry which is preliminary data.</text>
</comment>
<feature type="domain" description="RNA polymerase sigma factor 70 region 4 type 2" evidence="6">
    <location>
        <begin position="123"/>
        <end position="166"/>
    </location>
</feature>
<dbReference type="NCBIfam" id="TIGR02937">
    <property type="entry name" value="sigma70-ECF"/>
    <property type="match status" value="1"/>
</dbReference>
<dbReference type="Gene3D" id="1.10.1740.10">
    <property type="match status" value="1"/>
</dbReference>
<keyword evidence="3" id="KW-0731">Sigma factor</keyword>
<dbReference type="PANTHER" id="PTHR43133:SF8">
    <property type="entry name" value="RNA POLYMERASE SIGMA FACTOR HI_1459-RELATED"/>
    <property type="match status" value="1"/>
</dbReference>
<name>A0ABW4CRI6_9LACO</name>
<dbReference type="SUPFAM" id="SSF88946">
    <property type="entry name" value="Sigma2 domain of RNA polymerase sigma factors"/>
    <property type="match status" value="1"/>
</dbReference>
<dbReference type="PANTHER" id="PTHR43133">
    <property type="entry name" value="RNA POLYMERASE ECF-TYPE SIGMA FACTO"/>
    <property type="match status" value="1"/>
</dbReference>
<keyword evidence="2" id="KW-0805">Transcription regulation</keyword>
<evidence type="ECO:0000313" key="7">
    <source>
        <dbReference type="EMBL" id="MFD1432943.1"/>
    </source>
</evidence>